<dbReference type="GO" id="GO:0016757">
    <property type="term" value="F:glycosyltransferase activity"/>
    <property type="evidence" value="ECO:0007669"/>
    <property type="project" value="UniProtKB-KW"/>
</dbReference>
<reference evidence="5" key="1">
    <citation type="submission" date="2020-02" db="EMBL/GenBank/DDBJ databases">
        <authorList>
            <person name="Meier V. D."/>
        </authorList>
    </citation>
    <scope>NUCLEOTIDE SEQUENCE</scope>
    <source>
        <strain evidence="5">AVDCRST_MAG17</strain>
    </source>
</reference>
<organism evidence="5">
    <name type="scientific">uncultured Solirubrobacterales bacterium</name>
    <dbReference type="NCBI Taxonomy" id="768556"/>
    <lineage>
        <taxon>Bacteria</taxon>
        <taxon>Bacillati</taxon>
        <taxon>Actinomycetota</taxon>
        <taxon>Thermoleophilia</taxon>
        <taxon>Solirubrobacterales</taxon>
        <taxon>environmental samples</taxon>
    </lineage>
</organism>
<dbReference type="Pfam" id="PF00534">
    <property type="entry name" value="Glycos_transf_1"/>
    <property type="match status" value="1"/>
</dbReference>
<name>A0A6J4T7M7_9ACTN</name>
<evidence type="ECO:0000256" key="1">
    <source>
        <dbReference type="ARBA" id="ARBA00022676"/>
    </source>
</evidence>
<dbReference type="EMBL" id="CADCVV010000185">
    <property type="protein sequence ID" value="CAA9515859.1"/>
    <property type="molecule type" value="Genomic_DNA"/>
</dbReference>
<evidence type="ECO:0000256" key="2">
    <source>
        <dbReference type="ARBA" id="ARBA00022679"/>
    </source>
</evidence>
<feature type="domain" description="Glycosyltransferase subfamily 4-like N-terminal" evidence="4">
    <location>
        <begin position="23"/>
        <end position="201"/>
    </location>
</feature>
<dbReference type="InterPro" id="IPR050194">
    <property type="entry name" value="Glycosyltransferase_grp1"/>
</dbReference>
<dbReference type="Gene3D" id="3.40.50.2000">
    <property type="entry name" value="Glycogen Phosphorylase B"/>
    <property type="match status" value="2"/>
</dbReference>
<dbReference type="SUPFAM" id="SSF53756">
    <property type="entry name" value="UDP-Glycosyltransferase/glycogen phosphorylase"/>
    <property type="match status" value="1"/>
</dbReference>
<dbReference type="InterPro" id="IPR001296">
    <property type="entry name" value="Glyco_trans_1"/>
</dbReference>
<proteinExistence type="predicted"/>
<feature type="domain" description="Glycosyl transferase family 1" evidence="3">
    <location>
        <begin position="208"/>
        <end position="372"/>
    </location>
</feature>
<sequence length="414" mass="44425">MSRPRVGYVLKVYPRFSETFILNELLAHERAGLELEIFSLRRPADGRFHEGVARVRTPVTYIDPLGTRPAPLWAELRAASAELLAFPERLAEALDQAPEDVHQAAALARAARARGVTHLHAHFGSLATTVTQLAASFAGITYSFTAHAKDIFHQSVDNADLARKLADASAAVTVSDYNAEVLRELCPEADVRRIYNGIELEAFPYSEPAERPARVVAVGRLVEKKGFDQLVDAVATLRAAGRELHCDIVGAGELEAELTARIERLDLGDRVRLLGPRTQAEVREIVAGAAVCAVPCRVGTDGNRDGLPTVLIEAMALGTPCVSTPVTGIPEIVRHEHTGLLVPEGEPAALASALERLLAEPGLRTRLARAARGLIESSFDVDANAAAVRAVFAGAAGRASAEEHEPGADRLLLR</sequence>
<evidence type="ECO:0000313" key="5">
    <source>
        <dbReference type="EMBL" id="CAA9515859.1"/>
    </source>
</evidence>
<dbReference type="PANTHER" id="PTHR45947:SF14">
    <property type="entry name" value="SLL1723 PROTEIN"/>
    <property type="match status" value="1"/>
</dbReference>
<dbReference type="PANTHER" id="PTHR45947">
    <property type="entry name" value="SULFOQUINOVOSYL TRANSFERASE SQD2"/>
    <property type="match status" value="1"/>
</dbReference>
<evidence type="ECO:0000259" key="3">
    <source>
        <dbReference type="Pfam" id="PF00534"/>
    </source>
</evidence>
<dbReference type="Pfam" id="PF13439">
    <property type="entry name" value="Glyco_transf_4"/>
    <property type="match status" value="1"/>
</dbReference>
<dbReference type="AlphaFoldDB" id="A0A6J4T7M7"/>
<accession>A0A6J4T7M7</accession>
<gene>
    <name evidence="5" type="ORF">AVDCRST_MAG17-2280</name>
</gene>
<protein>
    <submittedName>
        <fullName evidence="5">Uncharacterized protein</fullName>
    </submittedName>
</protein>
<evidence type="ECO:0000259" key="4">
    <source>
        <dbReference type="Pfam" id="PF13439"/>
    </source>
</evidence>
<dbReference type="GO" id="GO:1901137">
    <property type="term" value="P:carbohydrate derivative biosynthetic process"/>
    <property type="evidence" value="ECO:0007669"/>
    <property type="project" value="UniProtKB-ARBA"/>
</dbReference>
<keyword evidence="2" id="KW-0808">Transferase</keyword>
<keyword evidence="1" id="KW-0328">Glycosyltransferase</keyword>
<dbReference type="InterPro" id="IPR028098">
    <property type="entry name" value="Glyco_trans_4-like_N"/>
</dbReference>